<gene>
    <name evidence="4" type="ORF">H8E29_14755</name>
</gene>
<feature type="transmembrane region" description="Helical" evidence="1">
    <location>
        <begin position="155"/>
        <end position="174"/>
    </location>
</feature>
<evidence type="ECO:0000259" key="2">
    <source>
        <dbReference type="PROSITE" id="PS50883"/>
    </source>
</evidence>
<evidence type="ECO:0000259" key="3">
    <source>
        <dbReference type="PROSITE" id="PS50887"/>
    </source>
</evidence>
<dbReference type="SMART" id="SM00052">
    <property type="entry name" value="EAL"/>
    <property type="match status" value="1"/>
</dbReference>
<feature type="transmembrane region" description="Helical" evidence="1">
    <location>
        <begin position="105"/>
        <end position="124"/>
    </location>
</feature>
<feature type="transmembrane region" description="Helical" evidence="1">
    <location>
        <begin position="35"/>
        <end position="53"/>
    </location>
</feature>
<dbReference type="PANTHER" id="PTHR44757:SF2">
    <property type="entry name" value="BIOFILM ARCHITECTURE MAINTENANCE PROTEIN MBAA"/>
    <property type="match status" value="1"/>
</dbReference>
<dbReference type="FunFam" id="3.30.70.270:FF:000001">
    <property type="entry name" value="Diguanylate cyclase domain protein"/>
    <property type="match status" value="1"/>
</dbReference>
<dbReference type="Proteomes" id="UP000614469">
    <property type="component" value="Unassembled WGS sequence"/>
</dbReference>
<dbReference type="InterPro" id="IPR000160">
    <property type="entry name" value="GGDEF_dom"/>
</dbReference>
<dbReference type="Gene3D" id="3.20.20.450">
    <property type="entry name" value="EAL domain"/>
    <property type="match status" value="1"/>
</dbReference>
<accession>A0A8J6NR60</accession>
<proteinExistence type="predicted"/>
<evidence type="ECO:0000313" key="4">
    <source>
        <dbReference type="EMBL" id="MBC8336519.1"/>
    </source>
</evidence>
<dbReference type="PROSITE" id="PS50883">
    <property type="entry name" value="EAL"/>
    <property type="match status" value="1"/>
</dbReference>
<dbReference type="InterPro" id="IPR001633">
    <property type="entry name" value="EAL_dom"/>
</dbReference>
<dbReference type="PROSITE" id="PS50887">
    <property type="entry name" value="GGDEF"/>
    <property type="match status" value="1"/>
</dbReference>
<feature type="domain" description="EAL" evidence="2">
    <location>
        <begin position="364"/>
        <end position="618"/>
    </location>
</feature>
<feature type="domain" description="GGDEF" evidence="3">
    <location>
        <begin position="222"/>
        <end position="355"/>
    </location>
</feature>
<dbReference type="NCBIfam" id="TIGR00254">
    <property type="entry name" value="GGDEF"/>
    <property type="match status" value="1"/>
</dbReference>
<dbReference type="AlphaFoldDB" id="A0A8J6NR60"/>
<keyword evidence="1" id="KW-0812">Transmembrane</keyword>
<dbReference type="InterPro" id="IPR029787">
    <property type="entry name" value="Nucleotide_cyclase"/>
</dbReference>
<dbReference type="InterPro" id="IPR043128">
    <property type="entry name" value="Rev_trsase/Diguanyl_cyclase"/>
</dbReference>
<dbReference type="InterPro" id="IPR035919">
    <property type="entry name" value="EAL_sf"/>
</dbReference>
<dbReference type="SUPFAM" id="SSF141868">
    <property type="entry name" value="EAL domain-like"/>
    <property type="match status" value="1"/>
</dbReference>
<evidence type="ECO:0000313" key="5">
    <source>
        <dbReference type="Proteomes" id="UP000614469"/>
    </source>
</evidence>
<dbReference type="SMART" id="SM00267">
    <property type="entry name" value="GGDEF"/>
    <property type="match status" value="1"/>
</dbReference>
<dbReference type="Gene3D" id="3.30.70.270">
    <property type="match status" value="1"/>
</dbReference>
<keyword evidence="1" id="KW-1133">Transmembrane helix</keyword>
<evidence type="ECO:0000256" key="1">
    <source>
        <dbReference type="SAM" id="Phobius"/>
    </source>
</evidence>
<organism evidence="4 5">
    <name type="scientific">Candidatus Desulfolinea nitratireducens</name>
    <dbReference type="NCBI Taxonomy" id="2841698"/>
    <lineage>
        <taxon>Bacteria</taxon>
        <taxon>Bacillati</taxon>
        <taxon>Chloroflexota</taxon>
        <taxon>Anaerolineae</taxon>
        <taxon>Anaerolineales</taxon>
        <taxon>Anaerolineales incertae sedis</taxon>
        <taxon>Candidatus Desulfolinea</taxon>
    </lineage>
</organism>
<protein>
    <submittedName>
        <fullName evidence="4">EAL domain-containing protein</fullName>
    </submittedName>
</protein>
<reference evidence="4 5" key="1">
    <citation type="submission" date="2020-08" db="EMBL/GenBank/DDBJ databases">
        <title>Bridging the membrane lipid divide: bacteria of the FCB group superphylum have the potential to synthesize archaeal ether lipids.</title>
        <authorList>
            <person name="Villanueva L."/>
            <person name="Von Meijenfeldt F.A.B."/>
            <person name="Westbye A.B."/>
            <person name="Yadav S."/>
            <person name="Hopmans E.C."/>
            <person name="Dutilh B.E."/>
            <person name="Sinninghe Damste J.S."/>
        </authorList>
    </citation>
    <scope>NUCLEOTIDE SEQUENCE [LARGE SCALE GENOMIC DNA]</scope>
    <source>
        <strain evidence="4">NIOZ-UU36</strain>
    </source>
</reference>
<dbReference type="Pfam" id="PF00990">
    <property type="entry name" value="GGDEF"/>
    <property type="match status" value="1"/>
</dbReference>
<dbReference type="InterPro" id="IPR052155">
    <property type="entry name" value="Biofilm_reg_signaling"/>
</dbReference>
<dbReference type="SUPFAM" id="SSF55073">
    <property type="entry name" value="Nucleotide cyclase"/>
    <property type="match status" value="1"/>
</dbReference>
<dbReference type="EMBL" id="JACNJN010000170">
    <property type="protein sequence ID" value="MBC8336519.1"/>
    <property type="molecule type" value="Genomic_DNA"/>
</dbReference>
<feature type="transmembrane region" description="Helical" evidence="1">
    <location>
        <begin position="81"/>
        <end position="99"/>
    </location>
</feature>
<name>A0A8J6NR60_9CHLR</name>
<feature type="transmembrane region" description="Helical" evidence="1">
    <location>
        <begin position="131"/>
        <end position="149"/>
    </location>
</feature>
<comment type="caution">
    <text evidence="4">The sequence shown here is derived from an EMBL/GenBank/DDBJ whole genome shotgun (WGS) entry which is preliminary data.</text>
</comment>
<dbReference type="CDD" id="cd01948">
    <property type="entry name" value="EAL"/>
    <property type="match status" value="1"/>
</dbReference>
<dbReference type="Pfam" id="PF00563">
    <property type="entry name" value="EAL"/>
    <property type="match status" value="1"/>
</dbReference>
<dbReference type="PANTHER" id="PTHR44757">
    <property type="entry name" value="DIGUANYLATE CYCLASE DGCP"/>
    <property type="match status" value="1"/>
</dbReference>
<dbReference type="CDD" id="cd01949">
    <property type="entry name" value="GGDEF"/>
    <property type="match status" value="1"/>
</dbReference>
<keyword evidence="1" id="KW-0472">Membrane</keyword>
<sequence length="620" mass="70154">MKSPSLRNFLLSVLGKLIEPHPSIKDQRKRLEAKMVSFMVLVMIVGIVLNYIFSKGLTIYTLIGIGLGYIISRTKYYQISIYLLIGGLLASTIYSILVGREFDSHTIFIHVAWLSLSLVFASILLTVRKSIFVAIIHLVAIFSLAYFVPDIDLRAIGVSIGFLLVFSSLLITTMQLRNLLEETRQEEISIQATHDQLTGLPNRILFHDRLEQALARAERRKTIFSVLYLDLDNFKYVNDEYSHDDGDRTLRIIAERIKKCIRNSDTAGRISGDEFLVLLENIENSENAAAISQKILDAISRPITSNGPEIMITASIGITIYPEDGKTNVELMQNADIAMYYAKSEGKNSFSFFRPEMKSEILKNIALSKNLQTAHDNNEFYLEYQPQYDIRTEKVFGAEALIRWRHPQQGLIKPREFISVAENNGMIIPIGEWVIKDVLSLQNNFENSSRQRVRISVNVSGRQIKDPHFIKKLDEIITTSKINPNCLELEITEGTIFENYDQTVSVLKEIRSLGIRLAIDNFGTGYSSLCHLESLPFDTLKIDSSFIHRISNPKVSPPILTGIISIAADLGLEVIAEGVENRTQLEFLRASGCYLVQGYLLKPSLDQNKFINLLAKQHIE</sequence>